<comment type="subcellular location">
    <subcellularLocation>
        <location evidence="1">Cytoplasm</location>
        <location evidence="1">Cytoskeleton</location>
    </subcellularLocation>
    <subcellularLocation>
        <location evidence="2">Cytoplasmic vesicle</location>
        <location evidence="2">Autophagosome membrane</location>
        <topology evidence="2">Lipid-anchor</topology>
    </subcellularLocation>
    <subcellularLocation>
        <location evidence="12">Vacuole membrane</location>
    </subcellularLocation>
</comment>
<name>A0A6I9QHX9_ELAGV</name>
<dbReference type="InParanoid" id="A0A6I9QHX9"/>
<dbReference type="Gene3D" id="3.10.20.90">
    <property type="entry name" value="Phosphatidylinositol 3-kinase Catalytic Subunit, Chain A, domain 1"/>
    <property type="match status" value="1"/>
</dbReference>
<dbReference type="GO" id="GO:0031410">
    <property type="term" value="C:cytoplasmic vesicle"/>
    <property type="evidence" value="ECO:0007669"/>
    <property type="project" value="UniProtKB-KW"/>
</dbReference>
<evidence type="ECO:0000313" key="15">
    <source>
        <dbReference type="Proteomes" id="UP000504607"/>
    </source>
</evidence>
<reference evidence="16" key="1">
    <citation type="submission" date="2025-08" db="UniProtKB">
        <authorList>
            <consortium name="RefSeq"/>
        </authorList>
    </citation>
    <scope>IDENTIFICATION</scope>
</reference>
<dbReference type="GeneID" id="105035200"/>
<evidence type="ECO:0000256" key="1">
    <source>
        <dbReference type="ARBA" id="ARBA00004245"/>
    </source>
</evidence>
<dbReference type="GO" id="GO:0006914">
    <property type="term" value="P:autophagy"/>
    <property type="evidence" value="ECO:0007669"/>
    <property type="project" value="UniProtKB-KW"/>
</dbReference>
<gene>
    <name evidence="16" type="primary">LOC105035200</name>
</gene>
<evidence type="ECO:0000256" key="9">
    <source>
        <dbReference type="ARBA" id="ARBA00023212"/>
    </source>
</evidence>
<evidence type="ECO:0000256" key="12">
    <source>
        <dbReference type="ARBA" id="ARBA00037813"/>
    </source>
</evidence>
<keyword evidence="11" id="KW-0968">Cytoplasmic vesicle</keyword>
<evidence type="ECO:0000256" key="2">
    <source>
        <dbReference type="ARBA" id="ARBA00004512"/>
    </source>
</evidence>
<dbReference type="InterPro" id="IPR004241">
    <property type="entry name" value="Atg8-like"/>
</dbReference>
<comment type="subunit">
    <text evidence="4">Interacts with ATG4.</text>
</comment>
<dbReference type="FunFam" id="3.10.20.90:FF:000010">
    <property type="entry name" value="Autophagy-related protein"/>
    <property type="match status" value="1"/>
</dbReference>
<evidence type="ECO:0000256" key="4">
    <source>
        <dbReference type="ARBA" id="ARBA00011579"/>
    </source>
</evidence>
<evidence type="ECO:0000256" key="10">
    <source>
        <dbReference type="ARBA" id="ARBA00023288"/>
    </source>
</evidence>
<dbReference type="InterPro" id="IPR029071">
    <property type="entry name" value="Ubiquitin-like_domsf"/>
</dbReference>
<keyword evidence="7 14" id="KW-0072">Autophagy</keyword>
<proteinExistence type="inferred from homology"/>
<feature type="lipid moiety-binding region" description="Phosphatidylserine amidated glycine; alternate" evidence="13">
    <location>
        <position position="132"/>
    </location>
</feature>
<dbReference type="CDD" id="cd16128">
    <property type="entry name" value="Ubl_ATG8"/>
    <property type="match status" value="1"/>
</dbReference>
<evidence type="ECO:0000256" key="3">
    <source>
        <dbReference type="ARBA" id="ARBA00007293"/>
    </source>
</evidence>
<dbReference type="Proteomes" id="UP000504607">
    <property type="component" value="Unplaced"/>
</dbReference>
<organism evidence="15 16">
    <name type="scientific">Elaeis guineensis var. tenera</name>
    <name type="common">Oil palm</name>
    <dbReference type="NCBI Taxonomy" id="51953"/>
    <lineage>
        <taxon>Eukaryota</taxon>
        <taxon>Viridiplantae</taxon>
        <taxon>Streptophyta</taxon>
        <taxon>Embryophyta</taxon>
        <taxon>Tracheophyta</taxon>
        <taxon>Spermatophyta</taxon>
        <taxon>Magnoliopsida</taxon>
        <taxon>Liliopsida</taxon>
        <taxon>Arecaceae</taxon>
        <taxon>Arecoideae</taxon>
        <taxon>Cocoseae</taxon>
        <taxon>Elaeidinae</taxon>
        <taxon>Elaeis</taxon>
    </lineage>
</organism>
<dbReference type="AlphaFoldDB" id="A0A6I9QHX9"/>
<keyword evidence="9" id="KW-0963">Cytoplasm</keyword>
<keyword evidence="10 13" id="KW-0449">Lipoprotein</keyword>
<evidence type="ECO:0000256" key="11">
    <source>
        <dbReference type="ARBA" id="ARBA00023329"/>
    </source>
</evidence>
<comment type="similarity">
    <text evidence="3 14">Belongs to the ATG8 family.</text>
</comment>
<dbReference type="RefSeq" id="XP_010908953.1">
    <property type="nucleotide sequence ID" value="XM_010910651.3"/>
</dbReference>
<evidence type="ECO:0000313" key="16">
    <source>
        <dbReference type="RefSeq" id="XP_010908953.1"/>
    </source>
</evidence>
<keyword evidence="15" id="KW-1185">Reference proteome</keyword>
<dbReference type="SUPFAM" id="SSF54236">
    <property type="entry name" value="Ubiquitin-like"/>
    <property type="match status" value="1"/>
</dbReference>
<dbReference type="PANTHER" id="PTHR10969">
    <property type="entry name" value="MICROTUBULE-ASSOCIATED PROTEINS 1A/1B LIGHT CHAIN 3-RELATED"/>
    <property type="match status" value="1"/>
</dbReference>
<evidence type="ECO:0000256" key="13">
    <source>
        <dbReference type="PIRSR" id="PIRSR604241-50"/>
    </source>
</evidence>
<dbReference type="Pfam" id="PF02991">
    <property type="entry name" value="ATG8"/>
    <property type="match status" value="1"/>
</dbReference>
<dbReference type="KEGG" id="egu:105035200"/>
<keyword evidence="9" id="KW-0206">Cytoskeleton</keyword>
<dbReference type="OrthoDB" id="6738456at2759"/>
<evidence type="ECO:0000256" key="5">
    <source>
        <dbReference type="ARBA" id="ARBA00022554"/>
    </source>
</evidence>
<evidence type="ECO:0000256" key="6">
    <source>
        <dbReference type="ARBA" id="ARBA00022786"/>
    </source>
</evidence>
<keyword evidence="8" id="KW-0472">Membrane</keyword>
<evidence type="ECO:0000256" key="14">
    <source>
        <dbReference type="RuleBase" id="RU004384"/>
    </source>
</evidence>
<dbReference type="GO" id="GO:0005856">
    <property type="term" value="C:cytoskeleton"/>
    <property type="evidence" value="ECO:0007669"/>
    <property type="project" value="UniProtKB-SubCell"/>
</dbReference>
<evidence type="ECO:0000256" key="7">
    <source>
        <dbReference type="ARBA" id="ARBA00023006"/>
    </source>
</evidence>
<sequence length="134" mass="15467">MAMGICLGNRRRKRSMARSSFKLEHPLERRQAEAARIREKYPDRIPVIVEKAERSDIPDIDKKKYLVPADLTVGQFVYVVRKRIKLGAEKAIFIFVKNTLPPTAVMMSAIYEENKDEDGFLYMTYSGENTFGSF</sequence>
<keyword evidence="5" id="KW-0926">Vacuole</keyword>
<keyword evidence="6" id="KW-0833">Ubl conjugation pathway</keyword>
<dbReference type="GO" id="GO:0000421">
    <property type="term" value="C:autophagosome membrane"/>
    <property type="evidence" value="ECO:0007669"/>
    <property type="project" value="UniProtKB-SubCell"/>
</dbReference>
<evidence type="ECO:0000256" key="8">
    <source>
        <dbReference type="ARBA" id="ARBA00023136"/>
    </source>
</evidence>
<protein>
    <recommendedName>
        <fullName evidence="14">Autophagy-related protein</fullName>
    </recommendedName>
</protein>
<accession>A0A6I9QHX9</accession>